<organism evidence="1">
    <name type="scientific">Rhizophora mucronata</name>
    <name type="common">Asiatic mangrove</name>
    <dbReference type="NCBI Taxonomy" id="61149"/>
    <lineage>
        <taxon>Eukaryota</taxon>
        <taxon>Viridiplantae</taxon>
        <taxon>Streptophyta</taxon>
        <taxon>Embryophyta</taxon>
        <taxon>Tracheophyta</taxon>
        <taxon>Spermatophyta</taxon>
        <taxon>Magnoliopsida</taxon>
        <taxon>eudicotyledons</taxon>
        <taxon>Gunneridae</taxon>
        <taxon>Pentapetalae</taxon>
        <taxon>rosids</taxon>
        <taxon>fabids</taxon>
        <taxon>Malpighiales</taxon>
        <taxon>Rhizophoraceae</taxon>
        <taxon>Rhizophora</taxon>
    </lineage>
</organism>
<name>A0A2P2NKJ9_RHIMU</name>
<proteinExistence type="predicted"/>
<dbReference type="AlphaFoldDB" id="A0A2P2NKJ9"/>
<dbReference type="EMBL" id="GGEC01062535">
    <property type="protein sequence ID" value="MBX43019.1"/>
    <property type="molecule type" value="Transcribed_RNA"/>
</dbReference>
<sequence length="31" mass="3271">MGNLGLLTSKNPLIFSEVGIYFTVTGVSKLA</sequence>
<protein>
    <submittedName>
        <fullName evidence="1">Uncharacterized protein</fullName>
    </submittedName>
</protein>
<reference evidence="1" key="1">
    <citation type="submission" date="2018-02" db="EMBL/GenBank/DDBJ databases">
        <title>Rhizophora mucronata_Transcriptome.</title>
        <authorList>
            <person name="Meera S.P."/>
            <person name="Sreeshan A."/>
            <person name="Augustine A."/>
        </authorList>
    </citation>
    <scope>NUCLEOTIDE SEQUENCE</scope>
    <source>
        <tissue evidence="1">Leaf</tissue>
    </source>
</reference>
<accession>A0A2P2NKJ9</accession>
<evidence type="ECO:0000313" key="1">
    <source>
        <dbReference type="EMBL" id="MBX43019.1"/>
    </source>
</evidence>